<dbReference type="GeneID" id="89590116"/>
<dbReference type="Proteomes" id="UP000297938">
    <property type="component" value="Unassembled WGS sequence"/>
</dbReference>
<reference evidence="2 3" key="1">
    <citation type="journal article" date="2018" name="Int. J. Food Microbiol.">
        <title>Growth of Carnobacterium spp. isolated from chilled vacuum-packaged meat under relevant acidic conditions.</title>
        <authorList>
            <person name="Zhang P."/>
            <person name="Badoni M."/>
            <person name="Ganzle M."/>
            <person name="Yang X."/>
        </authorList>
    </citation>
    <scope>NUCLEOTIDE SEQUENCE [LARGE SCALE GENOMIC DNA]</scope>
    <source>
        <strain evidence="2 3">B2</strain>
    </source>
</reference>
<evidence type="ECO:0000313" key="3">
    <source>
        <dbReference type="Proteomes" id="UP000297938"/>
    </source>
</evidence>
<evidence type="ECO:0000313" key="1">
    <source>
        <dbReference type="EMBL" id="MDT1972948.1"/>
    </source>
</evidence>
<dbReference type="EMBL" id="JALRMR010000001">
    <property type="protein sequence ID" value="MDT1972948.1"/>
    <property type="molecule type" value="Genomic_DNA"/>
</dbReference>
<dbReference type="NCBIfam" id="NF038026">
    <property type="entry name" value="RsaX20_sORF"/>
    <property type="match status" value="1"/>
</dbReference>
<dbReference type="RefSeq" id="WP_160113853.1">
    <property type="nucleotide sequence ID" value="NZ_CBCPJW010000003.1"/>
</dbReference>
<dbReference type="EMBL" id="NRPP01000011">
    <property type="protein sequence ID" value="TFJ26473.1"/>
    <property type="molecule type" value="Genomic_DNA"/>
</dbReference>
<protein>
    <submittedName>
        <fullName evidence="1">Metal homeostasis protein</fullName>
    </submittedName>
</protein>
<sequence>MEKQDLSSAYRRLVKSTNRKTRKRALKLIHEHKRKRTKQLIQLTK</sequence>
<evidence type="ECO:0000313" key="4">
    <source>
        <dbReference type="Proteomes" id="UP001249945"/>
    </source>
</evidence>
<gene>
    <name evidence="2" type="ORF">CKN69_06870</name>
    <name evidence="1" type="ORF">MX635_00900</name>
</gene>
<dbReference type="OrthoDB" id="2148837at2"/>
<proteinExistence type="predicted"/>
<dbReference type="AlphaFoldDB" id="A0A4R9CHP1"/>
<dbReference type="InterPro" id="IPR049844">
    <property type="entry name" value="RsaX20-like"/>
</dbReference>
<name>A0A4R9CHP1_CARDV</name>
<accession>A0A4R9CHP1</accession>
<evidence type="ECO:0000313" key="2">
    <source>
        <dbReference type="EMBL" id="TFJ26473.1"/>
    </source>
</evidence>
<organism evidence="1 4">
    <name type="scientific">Carnobacterium divergens</name>
    <name type="common">Lactobacillus divergens</name>
    <dbReference type="NCBI Taxonomy" id="2748"/>
    <lineage>
        <taxon>Bacteria</taxon>
        <taxon>Bacillati</taxon>
        <taxon>Bacillota</taxon>
        <taxon>Bacilli</taxon>
        <taxon>Lactobacillales</taxon>
        <taxon>Carnobacteriaceae</taxon>
        <taxon>Carnobacterium</taxon>
    </lineage>
</organism>
<dbReference type="Proteomes" id="UP001249945">
    <property type="component" value="Unassembled WGS sequence"/>
</dbReference>
<reference evidence="1" key="2">
    <citation type="submission" date="2022-04" db="EMBL/GenBank/DDBJ databases">
        <title>Draft genome sequences of lactic acid bacteria (LAB) strains involved in meat spoilage.</title>
        <authorList>
            <person name="Palevich N."/>
        </authorList>
    </citation>
    <scope>NUCLEOTIDE SEQUENCE</scope>
    <source>
        <strain evidence="1">9-14</strain>
    </source>
</reference>
<comment type="caution">
    <text evidence="1">The sequence shown here is derived from an EMBL/GenBank/DDBJ whole genome shotgun (WGS) entry which is preliminary data.</text>
</comment>